<dbReference type="EMBL" id="JXTC01000077">
    <property type="protein sequence ID" value="PON91061.1"/>
    <property type="molecule type" value="Genomic_DNA"/>
</dbReference>
<evidence type="ECO:0000313" key="2">
    <source>
        <dbReference type="EMBL" id="PON91061.1"/>
    </source>
</evidence>
<feature type="domain" description="RNase H type-1" evidence="1">
    <location>
        <begin position="23"/>
        <end position="138"/>
    </location>
</feature>
<dbReference type="InterPro" id="IPR036397">
    <property type="entry name" value="RNaseH_sf"/>
</dbReference>
<dbReference type="InterPro" id="IPR012337">
    <property type="entry name" value="RNaseH-like_sf"/>
</dbReference>
<dbReference type="CDD" id="cd06222">
    <property type="entry name" value="RNase_H_like"/>
    <property type="match status" value="1"/>
</dbReference>
<dbReference type="Gene3D" id="3.30.420.10">
    <property type="entry name" value="Ribonuclease H-like superfamily/Ribonuclease H"/>
    <property type="match status" value="1"/>
</dbReference>
<dbReference type="InterPro" id="IPR002156">
    <property type="entry name" value="RNaseH_domain"/>
</dbReference>
<gene>
    <name evidence="2" type="ORF">TorRG33x02_130920</name>
</gene>
<dbReference type="SUPFAM" id="SSF53098">
    <property type="entry name" value="Ribonuclease H-like"/>
    <property type="match status" value="1"/>
</dbReference>
<dbReference type="Proteomes" id="UP000237000">
    <property type="component" value="Unassembled WGS sequence"/>
</dbReference>
<protein>
    <submittedName>
        <fullName evidence="2">Ribonuclease H-like domain containing protein</fullName>
    </submittedName>
</protein>
<dbReference type="OrthoDB" id="1436468at2759"/>
<proteinExistence type="predicted"/>
<dbReference type="InterPro" id="IPR044730">
    <property type="entry name" value="RNase_H-like_dom_plant"/>
</dbReference>
<comment type="caution">
    <text evidence="2">The sequence shown here is derived from an EMBL/GenBank/DDBJ whole genome shotgun (WGS) entry which is preliminary data.</text>
</comment>
<dbReference type="InParanoid" id="A0A2P5EZW1"/>
<dbReference type="GO" id="GO:0004523">
    <property type="term" value="F:RNA-DNA hybrid ribonuclease activity"/>
    <property type="evidence" value="ECO:0007669"/>
    <property type="project" value="InterPro"/>
</dbReference>
<dbReference type="AlphaFoldDB" id="A0A2P5EZW1"/>
<reference evidence="3" key="1">
    <citation type="submission" date="2016-06" db="EMBL/GenBank/DDBJ databases">
        <title>Parallel loss of symbiosis genes in relatives of nitrogen-fixing non-legume Parasponia.</title>
        <authorList>
            <person name="Van Velzen R."/>
            <person name="Holmer R."/>
            <person name="Bu F."/>
            <person name="Rutten L."/>
            <person name="Van Zeijl A."/>
            <person name="Liu W."/>
            <person name="Santuari L."/>
            <person name="Cao Q."/>
            <person name="Sharma T."/>
            <person name="Shen D."/>
            <person name="Roswanjaya Y."/>
            <person name="Wardhani T."/>
            <person name="Kalhor M.S."/>
            <person name="Jansen J."/>
            <person name="Van den Hoogen J."/>
            <person name="Gungor B."/>
            <person name="Hartog M."/>
            <person name="Hontelez J."/>
            <person name="Verver J."/>
            <person name="Yang W.-C."/>
            <person name="Schijlen E."/>
            <person name="Repin R."/>
            <person name="Schilthuizen M."/>
            <person name="Schranz E."/>
            <person name="Heidstra R."/>
            <person name="Miyata K."/>
            <person name="Fedorova E."/>
            <person name="Kohlen W."/>
            <person name="Bisseling T."/>
            <person name="Smit S."/>
            <person name="Geurts R."/>
        </authorList>
    </citation>
    <scope>NUCLEOTIDE SEQUENCE [LARGE SCALE GENOMIC DNA]</scope>
    <source>
        <strain evidence="3">cv. RG33-2</strain>
    </source>
</reference>
<sequence length="139" mass="15821">MSTTAKSKNWLLPLEGWIKINTDAWDRDRGSLGAALAKDDKGGTLLAYSTFFEFDDPIVAETATLLEGIRLARDHDFRHVAFEVDCEVVTKAISGHVKYLPWEFQSLTMECKMLLHNFDLREIEWIPREINTGAHNLAI</sequence>
<dbReference type="PANTHER" id="PTHR47723">
    <property type="entry name" value="OS05G0353850 PROTEIN"/>
    <property type="match status" value="1"/>
</dbReference>
<dbReference type="PANTHER" id="PTHR47723:SF19">
    <property type="entry name" value="POLYNUCLEOTIDYL TRANSFERASE, RIBONUCLEASE H-LIKE SUPERFAMILY PROTEIN"/>
    <property type="match status" value="1"/>
</dbReference>
<dbReference type="InterPro" id="IPR053151">
    <property type="entry name" value="RNase_H-like"/>
</dbReference>
<evidence type="ECO:0000259" key="1">
    <source>
        <dbReference type="Pfam" id="PF13456"/>
    </source>
</evidence>
<keyword evidence="3" id="KW-1185">Reference proteome</keyword>
<accession>A0A2P5EZW1</accession>
<dbReference type="Pfam" id="PF13456">
    <property type="entry name" value="RVT_3"/>
    <property type="match status" value="1"/>
</dbReference>
<name>A0A2P5EZW1_TREOI</name>
<organism evidence="2 3">
    <name type="scientific">Trema orientale</name>
    <name type="common">Charcoal tree</name>
    <name type="synonym">Celtis orientalis</name>
    <dbReference type="NCBI Taxonomy" id="63057"/>
    <lineage>
        <taxon>Eukaryota</taxon>
        <taxon>Viridiplantae</taxon>
        <taxon>Streptophyta</taxon>
        <taxon>Embryophyta</taxon>
        <taxon>Tracheophyta</taxon>
        <taxon>Spermatophyta</taxon>
        <taxon>Magnoliopsida</taxon>
        <taxon>eudicotyledons</taxon>
        <taxon>Gunneridae</taxon>
        <taxon>Pentapetalae</taxon>
        <taxon>rosids</taxon>
        <taxon>fabids</taxon>
        <taxon>Rosales</taxon>
        <taxon>Cannabaceae</taxon>
        <taxon>Trema</taxon>
    </lineage>
</organism>
<evidence type="ECO:0000313" key="3">
    <source>
        <dbReference type="Proteomes" id="UP000237000"/>
    </source>
</evidence>
<dbReference type="GO" id="GO:0003676">
    <property type="term" value="F:nucleic acid binding"/>
    <property type="evidence" value="ECO:0007669"/>
    <property type="project" value="InterPro"/>
</dbReference>